<sequence length="205" mass="24227">MIFRFFLVFLLLASSQVFSQDLVGTYKDKNSNFEVTFNSDGSFQTLFFGKYCGLGIVENGTYSLDEQNIKLSTVREMSKNPKVFDIKITDSKRIEGWQYFNVRIINHRDSMSFNTYFLKGEISRERIDNPSELKLMPRSRTLYLENIYQNTLAEFEVSAGKNYDVEVKIDEREEYVTNWKILRIKDDMLIIKDLDIGKRRRLIKQ</sequence>
<proteinExistence type="predicted"/>
<feature type="chain" id="PRO_5018995341" evidence="1">
    <location>
        <begin position="20"/>
        <end position="205"/>
    </location>
</feature>
<gene>
    <name evidence="2" type="ORF">EJ995_07385</name>
</gene>
<dbReference type="KEGG" id="noj:EJ995_07385"/>
<evidence type="ECO:0000313" key="2">
    <source>
        <dbReference type="EMBL" id="AZQ44061.1"/>
    </source>
</evidence>
<organism evidence="2 3">
    <name type="scientific">Nonlabens ponticola</name>
    <dbReference type="NCBI Taxonomy" id="2496866"/>
    <lineage>
        <taxon>Bacteria</taxon>
        <taxon>Pseudomonadati</taxon>
        <taxon>Bacteroidota</taxon>
        <taxon>Flavobacteriia</taxon>
        <taxon>Flavobacteriales</taxon>
        <taxon>Flavobacteriaceae</taxon>
        <taxon>Nonlabens</taxon>
    </lineage>
</organism>
<reference evidence="2 3" key="1">
    <citation type="submission" date="2018-12" db="EMBL/GenBank/DDBJ databases">
        <title>Complete genome of Nonlabens sp. MJ115.</title>
        <authorList>
            <person name="Choi H.S."/>
            <person name="Jung J."/>
        </authorList>
    </citation>
    <scope>NUCLEOTIDE SEQUENCE [LARGE SCALE GENOMIC DNA]</scope>
    <source>
        <strain evidence="2 3">MJ115</strain>
    </source>
</reference>
<name>A0A3S9MXT6_9FLAO</name>
<dbReference type="Proteomes" id="UP000279600">
    <property type="component" value="Chromosome"/>
</dbReference>
<dbReference type="RefSeq" id="WP_126447124.1">
    <property type="nucleotide sequence ID" value="NZ_CP034549.1"/>
</dbReference>
<evidence type="ECO:0000256" key="1">
    <source>
        <dbReference type="SAM" id="SignalP"/>
    </source>
</evidence>
<dbReference type="EMBL" id="CP034549">
    <property type="protein sequence ID" value="AZQ44061.1"/>
    <property type="molecule type" value="Genomic_DNA"/>
</dbReference>
<dbReference type="AlphaFoldDB" id="A0A3S9MXT6"/>
<accession>A0A3S9MXT6</accession>
<evidence type="ECO:0000313" key="3">
    <source>
        <dbReference type="Proteomes" id="UP000279600"/>
    </source>
</evidence>
<keyword evidence="3" id="KW-1185">Reference proteome</keyword>
<keyword evidence="1" id="KW-0732">Signal</keyword>
<protein>
    <submittedName>
        <fullName evidence="2">Uncharacterized protein</fullName>
    </submittedName>
</protein>
<feature type="signal peptide" evidence="1">
    <location>
        <begin position="1"/>
        <end position="19"/>
    </location>
</feature>